<dbReference type="EMBL" id="LR134238">
    <property type="protein sequence ID" value="VED12040.1"/>
    <property type="molecule type" value="Genomic_DNA"/>
</dbReference>
<evidence type="ECO:0000313" key="1">
    <source>
        <dbReference type="EMBL" id="VED12040.1"/>
    </source>
</evidence>
<name>A0A3S4LHP1_ECOLX</name>
<sequence length="105" mass="11835">MFTHRVQITPHRNLRLHVGQGVMYITQTCTQRVIFVDREAQRHVCTITLVGIVGQVGVICLEVIIEETTTEAYAIYGEVRVGYRQFSIGLVIVFGPVDTNSITRT</sequence>
<evidence type="ECO:0000313" key="2">
    <source>
        <dbReference type="Proteomes" id="UP000271797"/>
    </source>
</evidence>
<proteinExistence type="predicted"/>
<reference evidence="1 2" key="1">
    <citation type="submission" date="2018-12" db="EMBL/GenBank/DDBJ databases">
        <authorList>
            <consortium name="Pathogen Informatics"/>
        </authorList>
    </citation>
    <scope>NUCLEOTIDE SEQUENCE [LARGE SCALE GENOMIC DNA]</scope>
    <source>
        <strain evidence="1 2">NCTC9044</strain>
    </source>
</reference>
<protein>
    <submittedName>
        <fullName evidence="1">Uncharacterized protein</fullName>
    </submittedName>
</protein>
<dbReference type="AlphaFoldDB" id="A0A3S4LHP1"/>
<dbReference type="Proteomes" id="UP000271797">
    <property type="component" value="Chromosome"/>
</dbReference>
<accession>A0A3S4LHP1</accession>
<organism evidence="1 2">
    <name type="scientific">Escherichia coli</name>
    <dbReference type="NCBI Taxonomy" id="562"/>
    <lineage>
        <taxon>Bacteria</taxon>
        <taxon>Pseudomonadati</taxon>
        <taxon>Pseudomonadota</taxon>
        <taxon>Gammaproteobacteria</taxon>
        <taxon>Enterobacterales</taxon>
        <taxon>Enterobacteriaceae</taxon>
        <taxon>Escherichia</taxon>
    </lineage>
</organism>
<gene>
    <name evidence="1" type="ORF">NCTC9044_03197</name>
</gene>